<protein>
    <submittedName>
        <fullName evidence="4">GNAT family acetyltransferase</fullName>
    </submittedName>
</protein>
<dbReference type="Pfam" id="PF00583">
    <property type="entry name" value="Acetyltransf_1"/>
    <property type="match status" value="1"/>
</dbReference>
<evidence type="ECO:0000313" key="5">
    <source>
        <dbReference type="Proteomes" id="UP000095042"/>
    </source>
</evidence>
<keyword evidence="5" id="KW-1185">Reference proteome</keyword>
<dbReference type="Proteomes" id="UP000095042">
    <property type="component" value="Unassembled WGS sequence"/>
</dbReference>
<evidence type="ECO:0000259" key="3">
    <source>
        <dbReference type="PROSITE" id="PS51186"/>
    </source>
</evidence>
<accession>A0A1E3WF06</accession>
<dbReference type="SUPFAM" id="SSF55729">
    <property type="entry name" value="Acyl-CoA N-acyltransferases (Nat)"/>
    <property type="match status" value="1"/>
</dbReference>
<organism evidence="4 5">
    <name type="scientific">Methyloceanibacter marginalis</name>
    <dbReference type="NCBI Taxonomy" id="1774971"/>
    <lineage>
        <taxon>Bacteria</taxon>
        <taxon>Pseudomonadati</taxon>
        <taxon>Pseudomonadota</taxon>
        <taxon>Alphaproteobacteria</taxon>
        <taxon>Hyphomicrobiales</taxon>
        <taxon>Hyphomicrobiaceae</taxon>
        <taxon>Methyloceanibacter</taxon>
    </lineage>
</organism>
<dbReference type="PANTHER" id="PTHR10545:SF42">
    <property type="entry name" value="ACETYLTRANSFERASE"/>
    <property type="match status" value="1"/>
</dbReference>
<sequence>MAARGLRIRDPNPGDEAAWRRLWSGYLIFYKVDVPEAVTAETWSRVLDPDIPMFCRLAEQEGTITGFTISTLHPSTWTSDLNCYLEDLFVDPAARGHGVGRALIDDLITLARKKGWSRLYWHTNAGNETARKLYDSYTQADDFVRYRITFD</sequence>
<dbReference type="AlphaFoldDB" id="A0A1E3WF06"/>
<name>A0A1E3WF06_9HYPH</name>
<keyword evidence="1 4" id="KW-0808">Transferase</keyword>
<proteinExistence type="predicted"/>
<evidence type="ECO:0000313" key="4">
    <source>
        <dbReference type="EMBL" id="ODS04102.1"/>
    </source>
</evidence>
<keyword evidence="2" id="KW-0012">Acyltransferase</keyword>
<dbReference type="RefSeq" id="WP_069622694.1">
    <property type="nucleotide sequence ID" value="NZ_LPWD01000014.1"/>
</dbReference>
<dbReference type="PANTHER" id="PTHR10545">
    <property type="entry name" value="DIAMINE N-ACETYLTRANSFERASE"/>
    <property type="match status" value="1"/>
</dbReference>
<dbReference type="CDD" id="cd04301">
    <property type="entry name" value="NAT_SF"/>
    <property type="match status" value="1"/>
</dbReference>
<dbReference type="OrthoDB" id="9805924at2"/>
<dbReference type="EMBL" id="LPWD01000014">
    <property type="protein sequence ID" value="ODS04102.1"/>
    <property type="molecule type" value="Genomic_DNA"/>
</dbReference>
<gene>
    <name evidence="4" type="ORF">AUC71_05830</name>
</gene>
<comment type="caution">
    <text evidence="4">The sequence shown here is derived from an EMBL/GenBank/DDBJ whole genome shotgun (WGS) entry which is preliminary data.</text>
</comment>
<dbReference type="InterPro" id="IPR051016">
    <property type="entry name" value="Diverse_Substrate_AcTransf"/>
</dbReference>
<dbReference type="InterPro" id="IPR000182">
    <property type="entry name" value="GNAT_dom"/>
</dbReference>
<dbReference type="InterPro" id="IPR016181">
    <property type="entry name" value="Acyl_CoA_acyltransferase"/>
</dbReference>
<dbReference type="GO" id="GO:0008080">
    <property type="term" value="F:N-acetyltransferase activity"/>
    <property type="evidence" value="ECO:0007669"/>
    <property type="project" value="TreeGrafter"/>
</dbReference>
<feature type="domain" description="N-acetyltransferase" evidence="3">
    <location>
        <begin position="6"/>
        <end position="151"/>
    </location>
</feature>
<evidence type="ECO:0000256" key="1">
    <source>
        <dbReference type="ARBA" id="ARBA00022679"/>
    </source>
</evidence>
<dbReference type="PROSITE" id="PS51186">
    <property type="entry name" value="GNAT"/>
    <property type="match status" value="1"/>
</dbReference>
<dbReference type="Gene3D" id="3.40.630.30">
    <property type="match status" value="1"/>
</dbReference>
<evidence type="ECO:0000256" key="2">
    <source>
        <dbReference type="ARBA" id="ARBA00023315"/>
    </source>
</evidence>
<reference evidence="4 5" key="1">
    <citation type="journal article" date="2016" name="Environ. Microbiol.">
        <title>New Methyloceanibacter diversity from North Sea sediments includes methanotroph containing solely the soluble methane monooxygenase.</title>
        <authorList>
            <person name="Vekeman B."/>
            <person name="Kerckhof F.M."/>
            <person name="Cremers G."/>
            <person name="de Vos P."/>
            <person name="Vandamme P."/>
            <person name="Boon N."/>
            <person name="Op den Camp H.J."/>
            <person name="Heylen K."/>
        </authorList>
    </citation>
    <scope>NUCLEOTIDE SEQUENCE [LARGE SCALE GENOMIC DNA]</scope>
    <source>
        <strain evidence="4 5">R-67177</strain>
    </source>
</reference>